<name>A0ABQ7DVX1_BRACR</name>
<reference evidence="1 2" key="1">
    <citation type="journal article" date="2020" name="BMC Genomics">
        <title>Intraspecific diversification of the crop wild relative Brassica cretica Lam. using demographic model selection.</title>
        <authorList>
            <person name="Kioukis A."/>
            <person name="Michalopoulou V.A."/>
            <person name="Briers L."/>
            <person name="Pirintsos S."/>
            <person name="Studholme D.J."/>
            <person name="Pavlidis P."/>
            <person name="Sarris P.F."/>
        </authorList>
    </citation>
    <scope>NUCLEOTIDE SEQUENCE [LARGE SCALE GENOMIC DNA]</scope>
    <source>
        <strain evidence="2">cv. PFS-1207/04</strain>
    </source>
</reference>
<organism evidence="1 2">
    <name type="scientific">Brassica cretica</name>
    <name type="common">Mustard</name>
    <dbReference type="NCBI Taxonomy" id="69181"/>
    <lineage>
        <taxon>Eukaryota</taxon>
        <taxon>Viridiplantae</taxon>
        <taxon>Streptophyta</taxon>
        <taxon>Embryophyta</taxon>
        <taxon>Tracheophyta</taxon>
        <taxon>Spermatophyta</taxon>
        <taxon>Magnoliopsida</taxon>
        <taxon>eudicotyledons</taxon>
        <taxon>Gunneridae</taxon>
        <taxon>Pentapetalae</taxon>
        <taxon>rosids</taxon>
        <taxon>malvids</taxon>
        <taxon>Brassicales</taxon>
        <taxon>Brassicaceae</taxon>
        <taxon>Brassiceae</taxon>
        <taxon>Brassica</taxon>
    </lineage>
</organism>
<dbReference type="EMBL" id="QGKV02000649">
    <property type="protein sequence ID" value="KAF3581676.1"/>
    <property type="molecule type" value="Genomic_DNA"/>
</dbReference>
<dbReference type="PANTHER" id="PTHR10426:SF72">
    <property type="entry name" value="PROTEIN STRICTOSIDINE SYNTHASE-LIKE 8"/>
    <property type="match status" value="1"/>
</dbReference>
<comment type="caution">
    <text evidence="1">The sequence shown here is derived from an EMBL/GenBank/DDBJ whole genome shotgun (WGS) entry which is preliminary data.</text>
</comment>
<evidence type="ECO:0000313" key="1">
    <source>
        <dbReference type="EMBL" id="KAF3581676.1"/>
    </source>
</evidence>
<evidence type="ECO:0000313" key="2">
    <source>
        <dbReference type="Proteomes" id="UP000266723"/>
    </source>
</evidence>
<accession>A0ABQ7DVX1</accession>
<dbReference type="PANTHER" id="PTHR10426">
    <property type="entry name" value="STRICTOSIDINE SYNTHASE-RELATED"/>
    <property type="match status" value="1"/>
</dbReference>
<proteinExistence type="predicted"/>
<dbReference type="Gene3D" id="2.120.10.30">
    <property type="entry name" value="TolB, C-terminal domain"/>
    <property type="match status" value="1"/>
</dbReference>
<gene>
    <name evidence="1" type="ORF">DY000_02032434</name>
</gene>
<protein>
    <submittedName>
        <fullName evidence="1">Uncharacterized protein</fullName>
    </submittedName>
</protein>
<dbReference type="Proteomes" id="UP000266723">
    <property type="component" value="Unassembled WGS sequence"/>
</dbReference>
<sequence>MVISQSFETGCSSSGCLIHHLLFFLAINHCVGPPKRHQRRSPRVTDGHILKWRGEELGWVEFAYTSPHMVGPEGGLAELVVDEADGPKVMFAYQMDIDQEDVFYFSDSSDKNHFDCNALKDIYWQEESTWKKEKQLKSSFPQFITNLEDKNMGQGSNSRANEVFTKIPGPMDNIRRTPMGDLRVALHSKDSLFTRLFRSHSLVEKFFHQDVEGGECDSSH</sequence>
<dbReference type="InterPro" id="IPR011042">
    <property type="entry name" value="6-blade_b-propeller_TolB-like"/>
</dbReference>
<keyword evidence="2" id="KW-1185">Reference proteome</keyword>